<dbReference type="Pfam" id="PF24570">
    <property type="entry name" value="BACK_BPM_SPOP"/>
    <property type="match status" value="1"/>
</dbReference>
<evidence type="ECO:0000313" key="5">
    <source>
        <dbReference type="Proteomes" id="UP001231189"/>
    </source>
</evidence>
<dbReference type="PANTHER" id="PTHR26379:SF388">
    <property type="entry name" value="OS04G0625700 PROTEIN"/>
    <property type="match status" value="1"/>
</dbReference>
<dbReference type="SMART" id="SM00225">
    <property type="entry name" value="BTB"/>
    <property type="match status" value="1"/>
</dbReference>
<dbReference type="InterPro" id="IPR002083">
    <property type="entry name" value="MATH/TRAF_dom"/>
</dbReference>
<dbReference type="SUPFAM" id="SSF49599">
    <property type="entry name" value="TRAF domain-like"/>
    <property type="match status" value="1"/>
</dbReference>
<evidence type="ECO:0000256" key="2">
    <source>
        <dbReference type="ARBA" id="ARBA00010846"/>
    </source>
</evidence>
<dbReference type="GO" id="GO:0016567">
    <property type="term" value="P:protein ubiquitination"/>
    <property type="evidence" value="ECO:0007669"/>
    <property type="project" value="InterPro"/>
</dbReference>
<dbReference type="InterPro" id="IPR000210">
    <property type="entry name" value="BTB/POZ_dom"/>
</dbReference>
<evidence type="ECO:0000313" key="4">
    <source>
        <dbReference type="EMBL" id="KAK1685506.1"/>
    </source>
</evidence>
<dbReference type="Gene3D" id="3.30.710.10">
    <property type="entry name" value="Potassium Channel Kv1.1, Chain A"/>
    <property type="match status" value="1"/>
</dbReference>
<comment type="similarity">
    <text evidence="2">Belongs to the Tdpoz family.</text>
</comment>
<organism evidence="4 5">
    <name type="scientific">Lolium multiflorum</name>
    <name type="common">Italian ryegrass</name>
    <name type="synonym">Lolium perenne subsp. multiflorum</name>
    <dbReference type="NCBI Taxonomy" id="4521"/>
    <lineage>
        <taxon>Eukaryota</taxon>
        <taxon>Viridiplantae</taxon>
        <taxon>Streptophyta</taxon>
        <taxon>Embryophyta</taxon>
        <taxon>Tracheophyta</taxon>
        <taxon>Spermatophyta</taxon>
        <taxon>Magnoliopsida</taxon>
        <taxon>Liliopsida</taxon>
        <taxon>Poales</taxon>
        <taxon>Poaceae</taxon>
        <taxon>BOP clade</taxon>
        <taxon>Pooideae</taxon>
        <taxon>Poodae</taxon>
        <taxon>Poeae</taxon>
        <taxon>Poeae Chloroplast Group 2 (Poeae type)</taxon>
        <taxon>Loliodinae</taxon>
        <taxon>Loliinae</taxon>
        <taxon>Lolium</taxon>
    </lineage>
</organism>
<dbReference type="AlphaFoldDB" id="A0AAD8TN84"/>
<accession>A0AAD8TN84</accession>
<dbReference type="PANTHER" id="PTHR26379">
    <property type="entry name" value="BTB/POZ AND MATH DOMAIN-CONTAINING PROTEIN 1"/>
    <property type="match status" value="1"/>
</dbReference>
<feature type="domain" description="MATH" evidence="3">
    <location>
        <begin position="16"/>
        <end position="145"/>
    </location>
</feature>
<dbReference type="SUPFAM" id="SSF54695">
    <property type="entry name" value="POZ domain"/>
    <property type="match status" value="1"/>
</dbReference>
<dbReference type="Gene3D" id="6.10.250.3030">
    <property type="match status" value="1"/>
</dbReference>
<dbReference type="InterPro" id="IPR056423">
    <property type="entry name" value="BACK_BPM_SPOP"/>
</dbReference>
<dbReference type="CDD" id="cd00121">
    <property type="entry name" value="MATH"/>
    <property type="match status" value="1"/>
</dbReference>
<proteinExistence type="inferred from homology"/>
<protein>
    <recommendedName>
        <fullName evidence="3">MATH domain-containing protein</fullName>
    </recommendedName>
</protein>
<evidence type="ECO:0000259" key="3">
    <source>
        <dbReference type="PROSITE" id="PS50144"/>
    </source>
</evidence>
<dbReference type="Proteomes" id="UP001231189">
    <property type="component" value="Unassembled WGS sequence"/>
</dbReference>
<dbReference type="PROSITE" id="PS50144">
    <property type="entry name" value="MATH"/>
    <property type="match status" value="1"/>
</dbReference>
<dbReference type="EMBL" id="JAUUTY010000002">
    <property type="protein sequence ID" value="KAK1685506.1"/>
    <property type="molecule type" value="Genomic_DNA"/>
</dbReference>
<comment type="pathway">
    <text evidence="1">Protein modification; protein ubiquitination.</text>
</comment>
<keyword evidence="5" id="KW-1185">Reference proteome</keyword>
<gene>
    <name evidence="4" type="ORF">QYE76_046354</name>
</gene>
<reference evidence="4" key="1">
    <citation type="submission" date="2023-07" db="EMBL/GenBank/DDBJ databases">
        <title>A chromosome-level genome assembly of Lolium multiflorum.</title>
        <authorList>
            <person name="Chen Y."/>
            <person name="Copetti D."/>
            <person name="Kolliker R."/>
            <person name="Studer B."/>
        </authorList>
    </citation>
    <scope>NUCLEOTIDE SEQUENCE</scope>
    <source>
        <strain evidence="4">02402/16</strain>
        <tissue evidence="4">Leaf</tissue>
    </source>
</reference>
<dbReference type="InterPro" id="IPR045005">
    <property type="entry name" value="BPM1-6"/>
</dbReference>
<comment type="caution">
    <text evidence="4">The sequence shown here is derived from an EMBL/GenBank/DDBJ whole genome shotgun (WGS) entry which is preliminary data.</text>
</comment>
<dbReference type="Pfam" id="PF00651">
    <property type="entry name" value="BTB"/>
    <property type="match status" value="1"/>
</dbReference>
<dbReference type="Gene3D" id="2.60.210.10">
    <property type="entry name" value="Apoptosis, Tumor Necrosis Factor Receptor Associated Protein 2, Chain A"/>
    <property type="match status" value="1"/>
</dbReference>
<name>A0AAD8TN84_LOLMU</name>
<dbReference type="InterPro" id="IPR008974">
    <property type="entry name" value="TRAF-like"/>
</dbReference>
<dbReference type="InterPro" id="IPR011333">
    <property type="entry name" value="SKP1/BTB/POZ_sf"/>
</dbReference>
<dbReference type="Pfam" id="PF22486">
    <property type="entry name" value="MATH_2"/>
    <property type="match status" value="1"/>
</dbReference>
<sequence length="317" mass="35170">MVLPETTSRCITGSVTATHNFEMASYPLLEGMGVGKYVSSSNFSAGGHDWCIRFYPDGATEHYAGNASVYLCYLGQANHVRAKFTLTMLEKQGKVQVTDKGRQEHEFSRVHPDWGFPKFVEKSRLLEPSSSSLLDGGGGYLTIRCVLTVIKPPRTELRKDLVVVPPVELPGHLARALRDGTEDTRSVDVVDMEPDIFELLLHFIYTDSLPPCGDGGEEDHSSAAMQHLLVAADRYGMNRLKLMCEDRLCKSIDVETVTTRYVLANQHDCEHLKNACLEFISSSTEVTDAVVESEGFKHVLASWSLLEKRSGNKVAQK</sequence>
<evidence type="ECO:0000256" key="1">
    <source>
        <dbReference type="ARBA" id="ARBA00004906"/>
    </source>
</evidence>